<name>A0A8H6IW20_9PEZI</name>
<dbReference type="GO" id="GO:0008061">
    <property type="term" value="F:chitin binding"/>
    <property type="evidence" value="ECO:0007669"/>
    <property type="project" value="UniProtKB-KW"/>
</dbReference>
<organism evidence="5 6">
    <name type="scientific">Colletotrichum musicola</name>
    <dbReference type="NCBI Taxonomy" id="2175873"/>
    <lineage>
        <taxon>Eukaryota</taxon>
        <taxon>Fungi</taxon>
        <taxon>Dikarya</taxon>
        <taxon>Ascomycota</taxon>
        <taxon>Pezizomycotina</taxon>
        <taxon>Sordariomycetes</taxon>
        <taxon>Hypocreomycetidae</taxon>
        <taxon>Glomerellales</taxon>
        <taxon>Glomerellaceae</taxon>
        <taxon>Colletotrichum</taxon>
        <taxon>Colletotrichum orchidearum species complex</taxon>
    </lineage>
</organism>
<dbReference type="Pfam" id="PF01476">
    <property type="entry name" value="LysM"/>
    <property type="match status" value="2"/>
</dbReference>
<evidence type="ECO:0000256" key="2">
    <source>
        <dbReference type="ARBA" id="ARBA00023026"/>
    </source>
</evidence>
<dbReference type="InterPro" id="IPR053214">
    <property type="entry name" value="LysM12-like"/>
</dbReference>
<protein>
    <submittedName>
        <fullName evidence="5">Killer toxin subunits alpha/beta 6</fullName>
    </submittedName>
</protein>
<evidence type="ECO:0000259" key="4">
    <source>
        <dbReference type="PROSITE" id="PS51782"/>
    </source>
</evidence>
<keyword evidence="6" id="KW-1185">Reference proteome</keyword>
<gene>
    <name evidence="5" type="ORF">CMUS01_15572</name>
</gene>
<dbReference type="SUPFAM" id="SSF54106">
    <property type="entry name" value="LysM domain"/>
    <property type="match status" value="1"/>
</dbReference>
<dbReference type="PANTHER" id="PTHR47700:SF2">
    <property type="entry name" value="CHITINASE"/>
    <property type="match status" value="1"/>
</dbReference>
<keyword evidence="2" id="KW-0843">Virulence</keyword>
<dbReference type="PANTHER" id="PTHR47700">
    <property type="entry name" value="V CHITINASE, PUTATIVE (AFU_ORTHOLOGUE AFUA_6G13720)-RELATED"/>
    <property type="match status" value="1"/>
</dbReference>
<dbReference type="Gene3D" id="3.30.60.10">
    <property type="entry name" value="Endochitinase-like"/>
    <property type="match status" value="1"/>
</dbReference>
<dbReference type="SUPFAM" id="SSF57016">
    <property type="entry name" value="Plant lectins/antimicrobial peptides"/>
    <property type="match status" value="1"/>
</dbReference>
<feature type="region of interest" description="Disordered" evidence="3">
    <location>
        <begin position="497"/>
        <end position="525"/>
    </location>
</feature>
<evidence type="ECO:0000256" key="1">
    <source>
        <dbReference type="ARBA" id="ARBA00022669"/>
    </source>
</evidence>
<dbReference type="PROSITE" id="PS51782">
    <property type="entry name" value="LYSM"/>
    <property type="match status" value="1"/>
</dbReference>
<dbReference type="Gene3D" id="3.10.350.10">
    <property type="entry name" value="LysM domain"/>
    <property type="match status" value="2"/>
</dbReference>
<dbReference type="EMBL" id="WIGM01001346">
    <property type="protein sequence ID" value="KAF6800258.1"/>
    <property type="molecule type" value="Genomic_DNA"/>
</dbReference>
<dbReference type="InterPro" id="IPR036861">
    <property type="entry name" value="Endochitinase-like_sf"/>
</dbReference>
<feature type="compositionally biased region" description="Polar residues" evidence="3">
    <location>
        <begin position="497"/>
        <end position="510"/>
    </location>
</feature>
<dbReference type="InterPro" id="IPR018392">
    <property type="entry name" value="LysM"/>
</dbReference>
<accession>A0A8H6IW20</accession>
<evidence type="ECO:0000313" key="6">
    <source>
        <dbReference type="Proteomes" id="UP000639643"/>
    </source>
</evidence>
<evidence type="ECO:0000313" key="5">
    <source>
        <dbReference type="EMBL" id="KAF6800258.1"/>
    </source>
</evidence>
<feature type="domain" description="LysM" evidence="4">
    <location>
        <begin position="72"/>
        <end position="120"/>
    </location>
</feature>
<dbReference type="Proteomes" id="UP000639643">
    <property type="component" value="Unassembled WGS sequence"/>
</dbReference>
<keyword evidence="1" id="KW-0147">Chitin-binding</keyword>
<proteinExistence type="predicted"/>
<dbReference type="CDD" id="cd00118">
    <property type="entry name" value="LysM"/>
    <property type="match status" value="1"/>
</dbReference>
<dbReference type="CDD" id="cd00035">
    <property type="entry name" value="ChtBD1"/>
    <property type="match status" value="1"/>
</dbReference>
<sequence>MIVFRLSKAVASVLCPSSGFIAQKCGISQDTFVSYNTGPNFCDSLRVGQAVCYSSGNLPDLRPKRKPDGSCFDYVVQTDDWCDSIAAFHGLTLDELKVLNENTWGFSGCENLSAGVELCLSKGSPPMPVPISNAVCGPQKPNTPAPSYRSPENLAKLNPCPLEACCNNWGQCGTTKEFCEAPPRGSKVGTMPGCIQNCGIDVFENSEPAILVYDNDRGAESMSAEEKKKSITKRRGLNVGGVFDRVVEVEDWRTMNCEHPAIRNTLQPAKRRWESIGADEAWKELVEAWEKGESRLDFMRERTALRLNYGFCIADILGKFMRANYLNAAEGARDGLEQAVFKEAFCESKTDEAIVLPILNNLLSVGFTSGLASVFGHTITFGASTARNFIGIISEGKMTPGCEKDAEVCNNGRGILSATEMRRMWDTAVYGYLIPQIWKLEGVNPVVIMTDAKCDDVGVGAGLDGYIRPEHAEWARGCLGDKLSYLLSPSARAMDQNTAGSVWSPPWSQKHQGRQLGGSQTPPNGRFATTVIRKEGVNDPAYKSKGNYDLMWDVIGQGESMVRTPGLVDIPAPGDVNELIPMAS</sequence>
<dbReference type="InterPro" id="IPR036779">
    <property type="entry name" value="LysM_dom_sf"/>
</dbReference>
<evidence type="ECO:0000256" key="3">
    <source>
        <dbReference type="SAM" id="MobiDB-lite"/>
    </source>
</evidence>
<dbReference type="AlphaFoldDB" id="A0A8H6IW20"/>
<reference evidence="5" key="1">
    <citation type="journal article" date="2020" name="Phytopathology">
        <title>Genome Sequence Resources of Colletotrichum truncatum, C. plurivorum, C. musicola, and C. sojae: Four Species Pathogenic to Soybean (Glycine max).</title>
        <authorList>
            <person name="Rogerio F."/>
            <person name="Boufleur T.R."/>
            <person name="Ciampi-Guillardi M."/>
            <person name="Sukno S.A."/>
            <person name="Thon M.R."/>
            <person name="Massola Junior N.S."/>
            <person name="Baroncelli R."/>
        </authorList>
    </citation>
    <scope>NUCLEOTIDE SEQUENCE</scope>
    <source>
        <strain evidence="5">LFN0074</strain>
    </source>
</reference>
<dbReference type="OrthoDB" id="73875at2759"/>
<comment type="caution">
    <text evidence="5">The sequence shown here is derived from an EMBL/GenBank/DDBJ whole genome shotgun (WGS) entry which is preliminary data.</text>
</comment>